<feature type="region of interest" description="Disordered" evidence="9">
    <location>
        <begin position="879"/>
        <end position="982"/>
    </location>
</feature>
<dbReference type="Pfam" id="PF00680">
    <property type="entry name" value="RdRP_1"/>
    <property type="match status" value="1"/>
</dbReference>
<evidence type="ECO:0000256" key="3">
    <source>
        <dbReference type="ARBA" id="ARBA00022412"/>
    </source>
</evidence>
<evidence type="ECO:0000256" key="7">
    <source>
        <dbReference type="ARBA" id="ARBA00022953"/>
    </source>
</evidence>
<dbReference type="EMBL" id="KF668184">
    <property type="protein sequence ID" value="AIN44038.1"/>
    <property type="molecule type" value="Genomic_RNA"/>
</dbReference>
<proteinExistence type="inferred from homology"/>
<feature type="compositionally biased region" description="Polar residues" evidence="9">
    <location>
        <begin position="883"/>
        <end position="899"/>
    </location>
</feature>
<keyword evidence="4 11" id="KW-0696">RNA-directed RNA polymerase</keyword>
<comment type="similarity">
    <text evidence="1">Belongs to the nodaviridae RNA polymerase family.</text>
</comment>
<feature type="domain" description="RdRp catalytic" evidence="10">
    <location>
        <begin position="579"/>
        <end position="701"/>
    </location>
</feature>
<feature type="compositionally biased region" description="Pro residues" evidence="9">
    <location>
        <begin position="945"/>
        <end position="954"/>
    </location>
</feature>
<evidence type="ECO:0000256" key="4">
    <source>
        <dbReference type="ARBA" id="ARBA00022484"/>
    </source>
</evidence>
<evidence type="ECO:0000256" key="6">
    <source>
        <dbReference type="ARBA" id="ARBA00022695"/>
    </source>
</evidence>
<protein>
    <recommendedName>
        <fullName evidence="3">RNA-directed RNA polymerase</fullName>
        <ecNumber evidence="2">2.7.7.48</ecNumber>
    </recommendedName>
    <alternativeName>
        <fullName evidence="8">RNA replicase</fullName>
    </alternativeName>
</protein>
<name>A0A096YDT2_RGNNV</name>
<dbReference type="InterPro" id="IPR043502">
    <property type="entry name" value="DNA/RNA_pol_sf"/>
</dbReference>
<evidence type="ECO:0000256" key="5">
    <source>
        <dbReference type="ARBA" id="ARBA00022679"/>
    </source>
</evidence>
<accession>A0A096YDT2</accession>
<dbReference type="GO" id="GO:0003723">
    <property type="term" value="F:RNA binding"/>
    <property type="evidence" value="ECO:0007669"/>
    <property type="project" value="InterPro"/>
</dbReference>
<dbReference type="SUPFAM" id="SSF56672">
    <property type="entry name" value="DNA/RNA polymerases"/>
    <property type="match status" value="1"/>
</dbReference>
<feature type="compositionally biased region" description="Basic residues" evidence="9">
    <location>
        <begin position="972"/>
        <end position="982"/>
    </location>
</feature>
<organism evidence="11">
    <name type="scientific">Redspotted grouper nervous necrosis virus</name>
    <name type="common">RGNNV</name>
    <dbReference type="NCBI Taxonomy" id="43763"/>
    <lineage>
        <taxon>Viruses</taxon>
        <taxon>Riboviria</taxon>
        <taxon>Orthornavirae</taxon>
        <taxon>Kitrinoviricota</taxon>
        <taxon>Magsaviricetes</taxon>
        <taxon>Nodamuvirales</taxon>
        <taxon>Nodaviridae</taxon>
        <taxon>Betanodavirus</taxon>
        <taxon>Betanodavirus epinepheli</taxon>
    </lineage>
</organism>
<feature type="compositionally biased region" description="Basic and acidic residues" evidence="9">
    <location>
        <begin position="913"/>
        <end position="934"/>
    </location>
</feature>
<evidence type="ECO:0000259" key="10">
    <source>
        <dbReference type="PROSITE" id="PS50507"/>
    </source>
</evidence>
<dbReference type="Pfam" id="PF19222">
    <property type="entry name" value="Noda_Vmethyltr"/>
    <property type="match status" value="1"/>
</dbReference>
<dbReference type="CDD" id="cd23173">
    <property type="entry name" value="ps-ssRNAv_Nodaviridae_RdRp"/>
    <property type="match status" value="1"/>
</dbReference>
<reference evidence="11" key="1">
    <citation type="submission" date="2013-09" db="EMBL/GenBank/DDBJ databases">
        <authorList>
            <person name="Wang Y.G."/>
            <person name="Ma R.R."/>
        </authorList>
    </citation>
    <scope>NUCLEOTIDE SEQUENCE</scope>
</reference>
<dbReference type="InterPro" id="IPR001205">
    <property type="entry name" value="RNA-dir_pol_C"/>
</dbReference>
<dbReference type="InterPro" id="IPR043647">
    <property type="entry name" value="Noda_Vmethyltr_dom"/>
</dbReference>
<sequence>MRRFEFALARMSGAAFCVYTGYRLLTSKWLADRVEDYRQRVIAEKKQILRDVAMIRTQIQREMELVRISVRKGHSHQEAATERNSATETMLGVVEKCGYEPYVISPSPREVGYHGSRQFYSLADFRQDYRRDDITDRHIVVMTDVDYYVDMHELIGLGVPILLYTFQPSTVSGEVKDGYFTITDDSVHYRVAGGKDVRHRIWNYNQDTMYVCSRPRGFWANLMQILRDITGVTAICSFLYAKLGIAPFGDPVTMFTVDQFKMGEHRNIVSIVPFATCRSNLLKISEYGAELEYMRYQQRNNIANFNAVTYISENGPLISLGLEGNFASVQLPLQDFENIRTAYELSKTNNLSDTVRRSGRPCKEAAIIHKCLQAECAVVSEVVHKPGDLARHYQAVGSAYDTDPAEQGKCYAREYAPGPLTQTAVFPSESRSNELATIDGRIAGPQAKAKSREHITPKMRKVARDFVHHLVPIAGTGRPYPLTYVEEQQTKPLQRARNDANRYHDEFTMMVKAFQKKEAYNAPNYPRNISTVPHTQNVKLSSYTYAFKASVLQHVPWYMPTHTPAEIADAVQNLAASSTELVETDYSKFDGTFLRFMRECVEFAIYKRWVHLDHLPELTTLLANEIQAPAVTRLGIKYDPDCSRLSGSALTTDGNSIANAFVSYLAGRMAGMDDDEAWSWIGIVYGDDGLRSGNVSNELLTNTASSLGFDLKIVNRAPRGSPVTFLSRVYLDPWSSPASVQSPLRTLLKLHTTCDTQSEIDDIGWAKTQAYLVTDSKTPFIGHWCRAYQRNCTARVVQYADYSDIPFWVKNDDHVGNSWPQSESDDWSDVVANELGVTTAELLKHLALLDAYTGPISGLPRLTTSIDLEPKMSVALDGEIQAGPSQNKTSKDGTNPTSDRSAPRRARAALPGDDGHARRSRRSDRDPGKRDAHVRDKRPRRSSPPARPVTPVPTPSSGDRGTDGDGLGRAAVRQRQRRRTQV</sequence>
<evidence type="ECO:0000256" key="2">
    <source>
        <dbReference type="ARBA" id="ARBA00012494"/>
    </source>
</evidence>
<keyword evidence="6" id="KW-0548">Nucleotidyltransferase</keyword>
<keyword evidence="5" id="KW-0808">Transferase</keyword>
<evidence type="ECO:0000313" key="11">
    <source>
        <dbReference type="EMBL" id="AIN44038.1"/>
    </source>
</evidence>
<dbReference type="GO" id="GO:0003968">
    <property type="term" value="F:RNA-directed RNA polymerase activity"/>
    <property type="evidence" value="ECO:0007669"/>
    <property type="project" value="UniProtKB-KW"/>
</dbReference>
<dbReference type="PROSITE" id="PS50507">
    <property type="entry name" value="RDRP_SSRNA_POS"/>
    <property type="match status" value="1"/>
</dbReference>
<dbReference type="GO" id="GO:0039694">
    <property type="term" value="P:viral RNA genome replication"/>
    <property type="evidence" value="ECO:0007669"/>
    <property type="project" value="InterPro"/>
</dbReference>
<dbReference type="EC" id="2.7.7.48" evidence="2"/>
<evidence type="ECO:0000256" key="1">
    <source>
        <dbReference type="ARBA" id="ARBA00007751"/>
    </source>
</evidence>
<dbReference type="GO" id="GO:0006351">
    <property type="term" value="P:DNA-templated transcription"/>
    <property type="evidence" value="ECO:0007669"/>
    <property type="project" value="InterPro"/>
</dbReference>
<keyword evidence="7" id="KW-0693">Viral RNA replication</keyword>
<dbReference type="InterPro" id="IPR007094">
    <property type="entry name" value="RNA-dir_pol_PSvirus"/>
</dbReference>
<evidence type="ECO:0000256" key="9">
    <source>
        <dbReference type="SAM" id="MobiDB-lite"/>
    </source>
</evidence>
<evidence type="ECO:0000256" key="8">
    <source>
        <dbReference type="ARBA" id="ARBA00032757"/>
    </source>
</evidence>